<evidence type="ECO:0000313" key="3">
    <source>
        <dbReference type="Proteomes" id="UP000235371"/>
    </source>
</evidence>
<feature type="region of interest" description="Disordered" evidence="1">
    <location>
        <begin position="86"/>
        <end position="110"/>
    </location>
</feature>
<dbReference type="EMBL" id="KZ613777">
    <property type="protein sequence ID" value="PMD63855.1"/>
    <property type="molecule type" value="Genomic_DNA"/>
</dbReference>
<gene>
    <name evidence="2" type="ORF">K444DRAFT_315402</name>
</gene>
<dbReference type="InParanoid" id="A0A2J6TLE9"/>
<evidence type="ECO:0000313" key="2">
    <source>
        <dbReference type="EMBL" id="PMD63855.1"/>
    </source>
</evidence>
<accession>A0A2J6TLE9</accession>
<keyword evidence="3" id="KW-1185">Reference proteome</keyword>
<proteinExistence type="predicted"/>
<reference evidence="2 3" key="1">
    <citation type="submission" date="2016-04" db="EMBL/GenBank/DDBJ databases">
        <title>A degradative enzymes factory behind the ericoid mycorrhizal symbiosis.</title>
        <authorList>
            <consortium name="DOE Joint Genome Institute"/>
            <person name="Martino E."/>
            <person name="Morin E."/>
            <person name="Grelet G."/>
            <person name="Kuo A."/>
            <person name="Kohler A."/>
            <person name="Daghino S."/>
            <person name="Barry K."/>
            <person name="Choi C."/>
            <person name="Cichocki N."/>
            <person name="Clum A."/>
            <person name="Copeland A."/>
            <person name="Hainaut M."/>
            <person name="Haridas S."/>
            <person name="Labutti K."/>
            <person name="Lindquist E."/>
            <person name="Lipzen A."/>
            <person name="Khouja H.-R."/>
            <person name="Murat C."/>
            <person name="Ohm R."/>
            <person name="Olson A."/>
            <person name="Spatafora J."/>
            <person name="Veneault-Fourrey C."/>
            <person name="Henrissat B."/>
            <person name="Grigoriev I."/>
            <person name="Martin F."/>
            <person name="Perotto S."/>
        </authorList>
    </citation>
    <scope>NUCLEOTIDE SEQUENCE [LARGE SCALE GENOMIC DNA]</scope>
    <source>
        <strain evidence="2 3">E</strain>
    </source>
</reference>
<evidence type="ECO:0000256" key="1">
    <source>
        <dbReference type="SAM" id="MobiDB-lite"/>
    </source>
</evidence>
<dbReference type="RefSeq" id="XP_024740759.1">
    <property type="nucleotide sequence ID" value="XM_024871839.1"/>
</dbReference>
<dbReference type="Proteomes" id="UP000235371">
    <property type="component" value="Unassembled WGS sequence"/>
</dbReference>
<dbReference type="AlphaFoldDB" id="A0A2J6TLE9"/>
<name>A0A2J6TLE9_9HELO</name>
<protein>
    <submittedName>
        <fullName evidence="2">Uncharacterized protein</fullName>
    </submittedName>
</protein>
<feature type="compositionally biased region" description="Polar residues" evidence="1">
    <location>
        <begin position="96"/>
        <end position="110"/>
    </location>
</feature>
<organism evidence="2 3">
    <name type="scientific">Hyaloscypha bicolor E</name>
    <dbReference type="NCBI Taxonomy" id="1095630"/>
    <lineage>
        <taxon>Eukaryota</taxon>
        <taxon>Fungi</taxon>
        <taxon>Dikarya</taxon>
        <taxon>Ascomycota</taxon>
        <taxon>Pezizomycotina</taxon>
        <taxon>Leotiomycetes</taxon>
        <taxon>Helotiales</taxon>
        <taxon>Hyaloscyphaceae</taxon>
        <taxon>Hyaloscypha</taxon>
        <taxon>Hyaloscypha bicolor</taxon>
    </lineage>
</organism>
<sequence>MIRSEKLPLNLIWIIPAKGHASTLPLPLLCVDLLTADRNHRLEPPVREVDINEREAGFVIYRSSQPSVRIRAVLAIDKCQQAYSKPHPSRFLLPHRTSSPNNSLPSSAFF</sequence>
<dbReference type="GeneID" id="36579921"/>